<evidence type="ECO:0000256" key="9">
    <source>
        <dbReference type="ARBA" id="ARBA00023295"/>
    </source>
</evidence>
<comment type="similarity">
    <text evidence="2">Belongs to the glycosyl hydrolase 3 family.</text>
</comment>
<dbReference type="EC" id="3.2.1.52" evidence="3"/>
<protein>
    <recommendedName>
        <fullName evidence="3">beta-N-acetylhexosaminidase</fullName>
        <ecNumber evidence="3">3.2.1.52</ecNumber>
    </recommendedName>
</protein>
<dbReference type="SUPFAM" id="SSF51445">
    <property type="entry name" value="(Trans)glycosidases"/>
    <property type="match status" value="1"/>
</dbReference>
<accession>A0A143T2R9</accession>
<comment type="catalytic activity">
    <reaction evidence="1">
        <text>Hydrolysis of terminal non-reducing N-acetyl-D-hexosamine residues in N-acetyl-beta-D-hexosaminides.</text>
        <dbReference type="EC" id="3.2.1.52"/>
    </reaction>
</comment>
<dbReference type="NCBIfam" id="TIGR01167">
    <property type="entry name" value="LPXTG_anchor"/>
    <property type="match status" value="1"/>
</dbReference>
<dbReference type="InterPro" id="IPR019931">
    <property type="entry name" value="LPXTG_anchor"/>
</dbReference>
<dbReference type="Pfam" id="PF00746">
    <property type="entry name" value="Gram_pos_anchor"/>
    <property type="match status" value="1"/>
</dbReference>
<dbReference type="Pfam" id="PF00933">
    <property type="entry name" value="Glyco_hydro_3"/>
    <property type="match status" value="1"/>
</dbReference>
<evidence type="ECO:0000256" key="12">
    <source>
        <dbReference type="SAM" id="SignalP"/>
    </source>
</evidence>
<dbReference type="PROSITE" id="PS50847">
    <property type="entry name" value="GRAM_POS_ANCHORING"/>
    <property type="match status" value="1"/>
</dbReference>
<proteinExistence type="inferred from homology"/>
<dbReference type="GO" id="GO:0005975">
    <property type="term" value="P:carbohydrate metabolic process"/>
    <property type="evidence" value="ECO:0007669"/>
    <property type="project" value="InterPro"/>
</dbReference>
<organism evidence="14">
    <name type="scientific">Lactobacillus gasseri</name>
    <dbReference type="NCBI Taxonomy" id="1596"/>
    <lineage>
        <taxon>Bacteria</taxon>
        <taxon>Bacillati</taxon>
        <taxon>Bacillota</taxon>
        <taxon>Bacilli</taxon>
        <taxon>Lactobacillales</taxon>
        <taxon>Lactobacillaceae</taxon>
        <taxon>Lactobacillus</taxon>
    </lineage>
</organism>
<keyword evidence="7" id="KW-0378">Hydrolase</keyword>
<evidence type="ECO:0000259" key="13">
    <source>
        <dbReference type="PROSITE" id="PS50847"/>
    </source>
</evidence>
<keyword evidence="11" id="KW-0812">Transmembrane</keyword>
<feature type="compositionally biased region" description="Low complexity" evidence="10">
    <location>
        <begin position="389"/>
        <end position="405"/>
    </location>
</feature>
<feature type="domain" description="Gram-positive cocci surface proteins LPxTG" evidence="13">
    <location>
        <begin position="611"/>
        <end position="643"/>
    </location>
</feature>
<gene>
    <name evidence="14" type="primary">LGMS_0085</name>
</gene>
<keyword evidence="11" id="KW-1133">Transmembrane helix</keyword>
<keyword evidence="11" id="KW-0472">Membrane</keyword>
<dbReference type="InterPro" id="IPR050226">
    <property type="entry name" value="NagZ_Beta-hexosaminidase"/>
</dbReference>
<dbReference type="InterPro" id="IPR017853">
    <property type="entry name" value="GH"/>
</dbReference>
<dbReference type="PANTHER" id="PTHR30480">
    <property type="entry name" value="BETA-HEXOSAMINIDASE-RELATED"/>
    <property type="match status" value="1"/>
</dbReference>
<keyword evidence="4" id="KW-0134">Cell wall</keyword>
<feature type="region of interest" description="Disordered" evidence="10">
    <location>
        <begin position="510"/>
        <end position="535"/>
    </location>
</feature>
<dbReference type="InterPro" id="IPR036962">
    <property type="entry name" value="Glyco_hydro_3_N_sf"/>
</dbReference>
<feature type="region of interest" description="Disordered" evidence="10">
    <location>
        <begin position="387"/>
        <end position="408"/>
    </location>
</feature>
<keyword evidence="5" id="KW-0964">Secreted</keyword>
<evidence type="ECO:0000256" key="3">
    <source>
        <dbReference type="ARBA" id="ARBA00012663"/>
    </source>
</evidence>
<dbReference type="GO" id="GO:0004563">
    <property type="term" value="F:beta-N-acetylhexosaminidase activity"/>
    <property type="evidence" value="ECO:0007669"/>
    <property type="project" value="UniProtKB-EC"/>
</dbReference>
<feature type="compositionally biased region" description="Polar residues" evidence="10">
    <location>
        <begin position="513"/>
        <end position="534"/>
    </location>
</feature>
<sequence>MKIKRAFTSVIAGFSIAVGCLAINNLSANAATTQNGVTNDQINQYVNNATLEQKVGQMYVSRTPQDPNQVKNDVSKYNLGGLIVYDADMKGLTQQQFKDKMKSFQDSAQTPLLVGVDQEGGLVSRLTHSGLVQQNGNQFAFPRKQYEEGGMKEVVDDAEKNATLLRSLGINWNYAPDADYSTKPGTFMWDRTFGQGYQQTADYLSKVVPAWQHDNLVASTLKHFPGYGDAADTHTGFAENSKSLTELENQDMVPFKAGMKAGADSVMVTHVIYNKIDPEYPASLSPKINSLIRNNCNYNGVIVTDALEMGAITDFAKEHGNASVDVLAVKAGNDMIMTTDYATGIKEIVSAVKAGEIPESQINASVTRILQLKNKLGLLKPENLMFRKPTNNNNNNTSTIINPGNTDHKNPSVISGNNSITISGITYNNDKKVAFINGKVSDPAAEGSMIMTATNANTGKKITTAVVGGKGVFAIELPMTNEVQNVKITSDDDSYAAVTTKVEAIKADKPVVNTDQNNKQNSSTEKQTNKQNNSVKDEVNITLNTEKQANSAKKNTQVVSKNINSEKTTVTNPVYKSAIKTNYQGKNVITTSHDSAAHAVAQKSNNNAKVLPKTGTKENIVALFGLAITSTTALFGLALRKKN</sequence>
<dbReference type="PROSITE" id="PS51257">
    <property type="entry name" value="PROKAR_LIPOPROTEIN"/>
    <property type="match status" value="1"/>
</dbReference>
<keyword evidence="8" id="KW-0572">Peptidoglycan-anchor</keyword>
<name>A0A143T2R9_LACGS</name>
<feature type="transmembrane region" description="Helical" evidence="11">
    <location>
        <begin position="620"/>
        <end position="639"/>
    </location>
</feature>
<dbReference type="GO" id="GO:0009254">
    <property type="term" value="P:peptidoglycan turnover"/>
    <property type="evidence" value="ECO:0007669"/>
    <property type="project" value="TreeGrafter"/>
</dbReference>
<evidence type="ECO:0000256" key="8">
    <source>
        <dbReference type="ARBA" id="ARBA00023088"/>
    </source>
</evidence>
<evidence type="ECO:0000256" key="5">
    <source>
        <dbReference type="ARBA" id="ARBA00022525"/>
    </source>
</evidence>
<evidence type="ECO:0000313" key="14">
    <source>
        <dbReference type="EMBL" id="BAU78336.1"/>
    </source>
</evidence>
<evidence type="ECO:0000256" key="11">
    <source>
        <dbReference type="SAM" id="Phobius"/>
    </source>
</evidence>
<dbReference type="PANTHER" id="PTHR30480:SF13">
    <property type="entry name" value="BETA-HEXOSAMINIDASE"/>
    <property type="match status" value="1"/>
</dbReference>
<feature type="signal peptide" evidence="12">
    <location>
        <begin position="1"/>
        <end position="30"/>
    </location>
</feature>
<dbReference type="InterPro" id="IPR001764">
    <property type="entry name" value="Glyco_hydro_3_N"/>
</dbReference>
<reference evidence="14" key="1">
    <citation type="submission" date="2015-10" db="EMBL/GenBank/DDBJ databases">
        <title>In vitro investigation of the adhesion molecule of Lactobacillus gasseri SBT2055 towards a component of host intestinal tract.</title>
        <authorList>
            <person name="Seto Y."/>
            <person name="Arai T."/>
            <person name="Obuchi S."/>
            <person name="Eguchi K."/>
        </authorList>
    </citation>
    <scope>NUCLEOTIDE SEQUENCE</scope>
    <source>
        <strain evidence="14">SBT2055</strain>
    </source>
</reference>
<evidence type="ECO:0000256" key="2">
    <source>
        <dbReference type="ARBA" id="ARBA00005336"/>
    </source>
</evidence>
<keyword evidence="9" id="KW-0326">Glycosidase</keyword>
<evidence type="ECO:0000256" key="6">
    <source>
        <dbReference type="ARBA" id="ARBA00022729"/>
    </source>
</evidence>
<evidence type="ECO:0000256" key="10">
    <source>
        <dbReference type="SAM" id="MobiDB-lite"/>
    </source>
</evidence>
<dbReference type="EMBL" id="LC088471">
    <property type="protein sequence ID" value="BAU78336.1"/>
    <property type="molecule type" value="Genomic_DNA"/>
</dbReference>
<dbReference type="AlphaFoldDB" id="A0A143T2R9"/>
<evidence type="ECO:0000256" key="7">
    <source>
        <dbReference type="ARBA" id="ARBA00022801"/>
    </source>
</evidence>
<keyword evidence="6 12" id="KW-0732">Signal</keyword>
<dbReference type="Gene3D" id="3.20.20.300">
    <property type="entry name" value="Glycoside hydrolase, family 3, N-terminal domain"/>
    <property type="match status" value="1"/>
</dbReference>
<feature type="chain" id="PRO_5007513284" description="beta-N-acetylhexosaminidase" evidence="12">
    <location>
        <begin position="31"/>
        <end position="643"/>
    </location>
</feature>
<evidence type="ECO:0000256" key="1">
    <source>
        <dbReference type="ARBA" id="ARBA00001231"/>
    </source>
</evidence>
<evidence type="ECO:0000256" key="4">
    <source>
        <dbReference type="ARBA" id="ARBA00022512"/>
    </source>
</evidence>